<dbReference type="EMBL" id="MU863645">
    <property type="protein sequence ID" value="KAK4099862.1"/>
    <property type="molecule type" value="Genomic_DNA"/>
</dbReference>
<comment type="caution">
    <text evidence="2">The sequence shown here is derived from an EMBL/GenBank/DDBJ whole genome shotgun (WGS) entry which is preliminary data.</text>
</comment>
<sequence>MQGYLPNRVHAVSRHRLMQNTLVVSFVCMHVPCPPPNCLFPFFPSLYSDQVRKEDRKVSSRTEGKRDRGKAVSRRSRRRLGSYFSETEPIPDYPCAADGSSLPMPSSSSSIITGRCRFVSFLLVCCQMCPVSCRGKGAAARGWLVLAVGRINLSSCVVREEPGRMWVGKQEQPRVPIGSLLRC</sequence>
<dbReference type="AlphaFoldDB" id="A0AAN6Q2P4"/>
<evidence type="ECO:0000313" key="2">
    <source>
        <dbReference type="EMBL" id="KAK4099862.1"/>
    </source>
</evidence>
<reference evidence="2" key="1">
    <citation type="journal article" date="2023" name="Mol. Phylogenet. Evol.">
        <title>Genome-scale phylogeny and comparative genomics of the fungal order Sordariales.</title>
        <authorList>
            <person name="Hensen N."/>
            <person name="Bonometti L."/>
            <person name="Westerberg I."/>
            <person name="Brannstrom I.O."/>
            <person name="Guillou S."/>
            <person name="Cros-Aarteil S."/>
            <person name="Calhoun S."/>
            <person name="Haridas S."/>
            <person name="Kuo A."/>
            <person name="Mondo S."/>
            <person name="Pangilinan J."/>
            <person name="Riley R."/>
            <person name="LaButti K."/>
            <person name="Andreopoulos B."/>
            <person name="Lipzen A."/>
            <person name="Chen C."/>
            <person name="Yan M."/>
            <person name="Daum C."/>
            <person name="Ng V."/>
            <person name="Clum A."/>
            <person name="Steindorff A."/>
            <person name="Ohm R.A."/>
            <person name="Martin F."/>
            <person name="Silar P."/>
            <person name="Natvig D.O."/>
            <person name="Lalanne C."/>
            <person name="Gautier V."/>
            <person name="Ament-Velasquez S.L."/>
            <person name="Kruys A."/>
            <person name="Hutchinson M.I."/>
            <person name="Powell A.J."/>
            <person name="Barry K."/>
            <person name="Miller A.N."/>
            <person name="Grigoriev I.V."/>
            <person name="Debuchy R."/>
            <person name="Gladieux P."/>
            <person name="Hiltunen Thoren M."/>
            <person name="Johannesson H."/>
        </authorList>
    </citation>
    <scope>NUCLEOTIDE SEQUENCE</scope>
    <source>
        <strain evidence="2">CBS 757.83</strain>
    </source>
</reference>
<organism evidence="2 3">
    <name type="scientific">Parathielavia hyrcaniae</name>
    <dbReference type="NCBI Taxonomy" id="113614"/>
    <lineage>
        <taxon>Eukaryota</taxon>
        <taxon>Fungi</taxon>
        <taxon>Dikarya</taxon>
        <taxon>Ascomycota</taxon>
        <taxon>Pezizomycotina</taxon>
        <taxon>Sordariomycetes</taxon>
        <taxon>Sordariomycetidae</taxon>
        <taxon>Sordariales</taxon>
        <taxon>Chaetomiaceae</taxon>
        <taxon>Parathielavia</taxon>
    </lineage>
</organism>
<gene>
    <name evidence="2" type="ORF">N658DRAFT_147212</name>
</gene>
<feature type="region of interest" description="Disordered" evidence="1">
    <location>
        <begin position="54"/>
        <end position="76"/>
    </location>
</feature>
<dbReference type="Proteomes" id="UP001305647">
    <property type="component" value="Unassembled WGS sequence"/>
</dbReference>
<proteinExistence type="predicted"/>
<name>A0AAN6Q2P4_9PEZI</name>
<accession>A0AAN6Q2P4</accession>
<evidence type="ECO:0000313" key="3">
    <source>
        <dbReference type="Proteomes" id="UP001305647"/>
    </source>
</evidence>
<protein>
    <submittedName>
        <fullName evidence="2">Uncharacterized protein</fullName>
    </submittedName>
</protein>
<feature type="compositionally biased region" description="Basic and acidic residues" evidence="1">
    <location>
        <begin position="54"/>
        <end position="70"/>
    </location>
</feature>
<evidence type="ECO:0000256" key="1">
    <source>
        <dbReference type="SAM" id="MobiDB-lite"/>
    </source>
</evidence>
<keyword evidence="3" id="KW-1185">Reference proteome</keyword>
<reference evidence="2" key="2">
    <citation type="submission" date="2023-05" db="EMBL/GenBank/DDBJ databases">
        <authorList>
            <consortium name="Lawrence Berkeley National Laboratory"/>
            <person name="Steindorff A."/>
            <person name="Hensen N."/>
            <person name="Bonometti L."/>
            <person name="Westerberg I."/>
            <person name="Brannstrom I.O."/>
            <person name="Guillou S."/>
            <person name="Cros-Aarteil S."/>
            <person name="Calhoun S."/>
            <person name="Haridas S."/>
            <person name="Kuo A."/>
            <person name="Mondo S."/>
            <person name="Pangilinan J."/>
            <person name="Riley R."/>
            <person name="Labutti K."/>
            <person name="Andreopoulos B."/>
            <person name="Lipzen A."/>
            <person name="Chen C."/>
            <person name="Yanf M."/>
            <person name="Daum C."/>
            <person name="Ng V."/>
            <person name="Clum A."/>
            <person name="Ohm R."/>
            <person name="Martin F."/>
            <person name="Silar P."/>
            <person name="Natvig D."/>
            <person name="Lalanne C."/>
            <person name="Gautier V."/>
            <person name="Ament-Velasquez S.L."/>
            <person name="Kruys A."/>
            <person name="Hutchinson M.I."/>
            <person name="Powell A.J."/>
            <person name="Barry K."/>
            <person name="Miller A.N."/>
            <person name="Grigoriev I.V."/>
            <person name="Debuchy R."/>
            <person name="Gladieux P."/>
            <person name="Thoren M.H."/>
            <person name="Johannesson H."/>
        </authorList>
    </citation>
    <scope>NUCLEOTIDE SEQUENCE</scope>
    <source>
        <strain evidence="2">CBS 757.83</strain>
    </source>
</reference>